<proteinExistence type="predicted"/>
<sequence length="144" mass="16102">MYPNAGNEIHNATTVENRELKRQEQPLARDIAKLPKLSAFTPTDHQQDVPSEISEKIKFEEGTLPIETCSKPSTDELVLNAEEELDLTKLMQAAMIFPADPQELPLDPENSVEDSVEDSSDDRLEDAALKQLPLEPLSESDFNL</sequence>
<name>D8LY90_BLAHO</name>
<dbReference type="AlphaFoldDB" id="D8LY90"/>
<feature type="region of interest" description="Disordered" evidence="1">
    <location>
        <begin position="99"/>
        <end position="144"/>
    </location>
</feature>
<feature type="compositionally biased region" description="Acidic residues" evidence="1">
    <location>
        <begin position="110"/>
        <end position="120"/>
    </location>
</feature>
<evidence type="ECO:0000313" key="2">
    <source>
        <dbReference type="EMBL" id="CBK20545.2"/>
    </source>
</evidence>
<protein>
    <submittedName>
        <fullName evidence="2">Uncharacterized protein</fullName>
    </submittedName>
</protein>
<dbReference type="GeneID" id="24918147"/>
<accession>D8LY90</accession>
<keyword evidence="3" id="KW-1185">Reference proteome</keyword>
<feature type="region of interest" description="Disordered" evidence="1">
    <location>
        <begin position="1"/>
        <end position="21"/>
    </location>
</feature>
<dbReference type="Proteomes" id="UP000008312">
    <property type="component" value="Unassembled WGS sequence"/>
</dbReference>
<dbReference type="RefSeq" id="XP_012894593.1">
    <property type="nucleotide sequence ID" value="XM_013039139.1"/>
</dbReference>
<gene>
    <name evidence="2" type="ORF">GSBLH_T00000859001</name>
</gene>
<organism evidence="2">
    <name type="scientific">Blastocystis hominis</name>
    <dbReference type="NCBI Taxonomy" id="12968"/>
    <lineage>
        <taxon>Eukaryota</taxon>
        <taxon>Sar</taxon>
        <taxon>Stramenopiles</taxon>
        <taxon>Bigyra</taxon>
        <taxon>Opalozoa</taxon>
        <taxon>Opalinata</taxon>
        <taxon>Blastocystidae</taxon>
        <taxon>Blastocystis</taxon>
    </lineage>
</organism>
<dbReference type="InParanoid" id="D8LY90"/>
<evidence type="ECO:0000256" key="1">
    <source>
        <dbReference type="SAM" id="MobiDB-lite"/>
    </source>
</evidence>
<dbReference type="EMBL" id="FN668639">
    <property type="protein sequence ID" value="CBK20545.2"/>
    <property type="molecule type" value="Genomic_DNA"/>
</dbReference>
<reference evidence="2" key="1">
    <citation type="submission" date="2010-02" db="EMBL/GenBank/DDBJ databases">
        <title>Sequencing and annotation of the Blastocystis hominis genome.</title>
        <authorList>
            <person name="Wincker P."/>
        </authorList>
    </citation>
    <scope>NUCLEOTIDE SEQUENCE</scope>
    <source>
        <strain evidence="2">Singapore isolate B</strain>
    </source>
</reference>
<evidence type="ECO:0000313" key="3">
    <source>
        <dbReference type="Proteomes" id="UP000008312"/>
    </source>
</evidence>